<dbReference type="Proteomes" id="UP000198211">
    <property type="component" value="Unassembled WGS sequence"/>
</dbReference>
<evidence type="ECO:0000313" key="3">
    <source>
        <dbReference type="Proteomes" id="UP000198211"/>
    </source>
</evidence>
<dbReference type="STRING" id="4795.A0A225V2T1"/>
<dbReference type="InterPro" id="IPR025476">
    <property type="entry name" value="Helitron_helicase-like"/>
</dbReference>
<dbReference type="Pfam" id="PF14214">
    <property type="entry name" value="Helitron_like_N"/>
    <property type="match status" value="1"/>
</dbReference>
<dbReference type="EMBL" id="NBNE01008320">
    <property type="protein sequence ID" value="OWY99611.1"/>
    <property type="molecule type" value="Genomic_DNA"/>
</dbReference>
<comment type="caution">
    <text evidence="2">The sequence shown here is derived from an EMBL/GenBank/DDBJ whole genome shotgun (WGS) entry which is preliminary data.</text>
</comment>
<keyword evidence="2" id="KW-0547">Nucleotide-binding</keyword>
<keyword evidence="3" id="KW-1185">Reference proteome</keyword>
<gene>
    <name evidence="2" type="ORF">PHMEG_00029361</name>
</gene>
<feature type="domain" description="Helitron helicase-like" evidence="1">
    <location>
        <begin position="5"/>
        <end position="53"/>
    </location>
</feature>
<accession>A0A225V2T1</accession>
<evidence type="ECO:0000313" key="2">
    <source>
        <dbReference type="EMBL" id="OWY99611.1"/>
    </source>
</evidence>
<keyword evidence="2" id="KW-0347">Helicase</keyword>
<dbReference type="GO" id="GO:0004386">
    <property type="term" value="F:helicase activity"/>
    <property type="evidence" value="ECO:0007669"/>
    <property type="project" value="UniProtKB-KW"/>
</dbReference>
<reference evidence="3" key="1">
    <citation type="submission" date="2017-03" db="EMBL/GenBank/DDBJ databases">
        <title>Phytopthora megakarya and P. palmivora, two closely related causual agents of cacao black pod achieved similar genome size and gene model numbers by different mechanisms.</title>
        <authorList>
            <person name="Ali S."/>
            <person name="Shao J."/>
            <person name="Larry D.J."/>
            <person name="Kronmiller B."/>
            <person name="Shen D."/>
            <person name="Strem M.D."/>
            <person name="Melnick R.L."/>
            <person name="Guiltinan M.J."/>
            <person name="Tyler B.M."/>
            <person name="Meinhardt L.W."/>
            <person name="Bailey B.A."/>
        </authorList>
    </citation>
    <scope>NUCLEOTIDE SEQUENCE [LARGE SCALE GENOMIC DNA]</scope>
    <source>
        <strain evidence="3">zdho120</strain>
    </source>
</reference>
<dbReference type="PANTHER" id="PTHR10492:SF57">
    <property type="entry name" value="ATP-DEPENDENT DNA HELICASE"/>
    <property type="match status" value="1"/>
</dbReference>
<keyword evidence="2" id="KW-0378">Hydrolase</keyword>
<protein>
    <submittedName>
        <fullName evidence="2">Helitron helicase</fullName>
    </submittedName>
</protein>
<dbReference type="AlphaFoldDB" id="A0A225V2T1"/>
<sequence length="472" mass="55293">MLPVQRSPDRPDLLTRAFKLNLNAIRDDIVNNEIFEKVRALTYVIESQKRGLPRTQMTVKRTEESRPKRSEDYDKFVSSRLNFTSTVIETIFKDMIHGPCGVLNHEEWRLFEGVPHRFPNRHKCDDRGKAGYRRHEQRITKNVKLDNRWVVLYKAYLYEKYNCHINVEICLTIAAIKYKYKYMCKGPAHATISVVAPVTDVGDSTARLVGIDKAKDYLTGRYICPPEACWRMFKYPIQWKSHAVIQLTVHLPEMNYTLFDTQHPENIQDQRHTMLARFFEMCAADGDAPVLLYYELPCHFTWVAADKIEGEGRKMEKRVRQHLKTLERLTEHFTIHFKLPHKQGSCWKRMVNGTAAWKKPVRTKYQAKFDIYLPLFSFFVTQLSKGVFGCFLERNRSTLTCDNQEVVYQTVQAVDQYLRGNNKENGFSDSWIRRENLYSISFKQNCGNLTNGPKNSALYFRTRVGPHVGVYM</sequence>
<evidence type="ECO:0000259" key="1">
    <source>
        <dbReference type="Pfam" id="PF14214"/>
    </source>
</evidence>
<name>A0A225V2T1_9STRA</name>
<organism evidence="2 3">
    <name type="scientific">Phytophthora megakarya</name>
    <dbReference type="NCBI Taxonomy" id="4795"/>
    <lineage>
        <taxon>Eukaryota</taxon>
        <taxon>Sar</taxon>
        <taxon>Stramenopiles</taxon>
        <taxon>Oomycota</taxon>
        <taxon>Peronosporomycetes</taxon>
        <taxon>Peronosporales</taxon>
        <taxon>Peronosporaceae</taxon>
        <taxon>Phytophthora</taxon>
    </lineage>
</organism>
<proteinExistence type="predicted"/>
<dbReference type="PANTHER" id="PTHR10492">
    <property type="match status" value="1"/>
</dbReference>
<keyword evidence="2" id="KW-0067">ATP-binding</keyword>
<dbReference type="OrthoDB" id="1728974at2759"/>